<name>A0AAW5KG82_9FIRM</name>
<protein>
    <submittedName>
        <fullName evidence="1">Uncharacterized protein</fullName>
    </submittedName>
</protein>
<dbReference type="RefSeq" id="WP_256137068.1">
    <property type="nucleotide sequence ID" value="NZ_JANGAB010000574.1"/>
</dbReference>
<dbReference type="EMBL" id="JANGAB010000574">
    <property type="protein sequence ID" value="MCQ4951027.1"/>
    <property type="molecule type" value="Genomic_DNA"/>
</dbReference>
<evidence type="ECO:0000313" key="2">
    <source>
        <dbReference type="Proteomes" id="UP001205063"/>
    </source>
</evidence>
<dbReference type="Proteomes" id="UP001205063">
    <property type="component" value="Unassembled WGS sequence"/>
</dbReference>
<accession>A0AAW5KG82</accession>
<organism evidence="1 2">
    <name type="scientific">Bittarella massiliensis</name>
    <name type="common">ex Durand et al. 2017</name>
    <dbReference type="NCBI Taxonomy" id="1720313"/>
    <lineage>
        <taxon>Bacteria</taxon>
        <taxon>Bacillati</taxon>
        <taxon>Bacillota</taxon>
        <taxon>Clostridia</taxon>
        <taxon>Eubacteriales</taxon>
        <taxon>Oscillospiraceae</taxon>
        <taxon>Bittarella (ex Durand et al. 2017)</taxon>
    </lineage>
</organism>
<feature type="non-terminal residue" evidence="1">
    <location>
        <position position="92"/>
    </location>
</feature>
<evidence type="ECO:0000313" key="1">
    <source>
        <dbReference type="EMBL" id="MCQ4951027.1"/>
    </source>
</evidence>
<dbReference type="AlphaFoldDB" id="A0AAW5KG82"/>
<proteinExistence type="predicted"/>
<reference evidence="1" key="1">
    <citation type="submission" date="2022-06" db="EMBL/GenBank/DDBJ databases">
        <title>Isolation of gut microbiota from human fecal samples.</title>
        <authorList>
            <person name="Pamer E.G."/>
            <person name="Barat B."/>
            <person name="Waligurski E."/>
            <person name="Medina S."/>
            <person name="Paddock L."/>
            <person name="Mostad J."/>
        </authorList>
    </citation>
    <scope>NUCLEOTIDE SEQUENCE</scope>
    <source>
        <strain evidence="1">DFI.7.96</strain>
    </source>
</reference>
<sequence length="92" mass="10322">MNDHLIVPEETEPPALMEAKRLNNAYCMEVFEQEADFSDLHHVDLAMAGTHDGKHTVEISADLVDSRLVHQVDGETVSTISCKDLIDLNEYL</sequence>
<comment type="caution">
    <text evidence="1">The sequence shown here is derived from an EMBL/GenBank/DDBJ whole genome shotgun (WGS) entry which is preliminary data.</text>
</comment>
<gene>
    <name evidence="1" type="ORF">NE646_15530</name>
</gene>